<gene>
    <name evidence="1" type="ORF">K3G42_008510</name>
</gene>
<dbReference type="Proteomes" id="UP000827872">
    <property type="component" value="Linkage Group LG17"/>
</dbReference>
<sequence>MQSAGSEDREGPAKAAGRGEPLPMVLLCAGCKRAVGDTLDWEANDEDTRSLLLRAVSSTVTVDKEQKLSNWPEERGCVLETLFCSGCKTTLGSIYRCTPRHLDYKRDLYCLNIDCLESYTLGSAERKADVDEEPLTLESQAVLEESLERATATLKALEHRLSLIESSFASLPNNS</sequence>
<name>A0ACB8E5X2_9SAUR</name>
<comment type="caution">
    <text evidence="1">The sequence shown here is derived from an EMBL/GenBank/DDBJ whole genome shotgun (WGS) entry which is preliminary data.</text>
</comment>
<reference evidence="1" key="1">
    <citation type="submission" date="2021-08" db="EMBL/GenBank/DDBJ databases">
        <title>The first chromosome-level gecko genome reveals the dynamic sex chromosomes of Neotropical dwarf geckos (Sphaerodactylidae: Sphaerodactylus).</title>
        <authorList>
            <person name="Pinto B.J."/>
            <person name="Keating S.E."/>
            <person name="Gamble T."/>
        </authorList>
    </citation>
    <scope>NUCLEOTIDE SEQUENCE</scope>
    <source>
        <strain evidence="1">TG3544</strain>
    </source>
</reference>
<dbReference type="EMBL" id="CM037630">
    <property type="protein sequence ID" value="KAH7987633.1"/>
    <property type="molecule type" value="Genomic_DNA"/>
</dbReference>
<proteinExistence type="predicted"/>
<keyword evidence="2" id="KW-1185">Reference proteome</keyword>
<accession>A0ACB8E5X2</accession>
<organism evidence="1 2">
    <name type="scientific">Sphaerodactylus townsendi</name>
    <dbReference type="NCBI Taxonomy" id="933632"/>
    <lineage>
        <taxon>Eukaryota</taxon>
        <taxon>Metazoa</taxon>
        <taxon>Chordata</taxon>
        <taxon>Craniata</taxon>
        <taxon>Vertebrata</taxon>
        <taxon>Euteleostomi</taxon>
        <taxon>Lepidosauria</taxon>
        <taxon>Squamata</taxon>
        <taxon>Bifurcata</taxon>
        <taxon>Gekkota</taxon>
        <taxon>Sphaerodactylidae</taxon>
        <taxon>Sphaerodactylus</taxon>
    </lineage>
</organism>
<evidence type="ECO:0000313" key="1">
    <source>
        <dbReference type="EMBL" id="KAH7987633.1"/>
    </source>
</evidence>
<evidence type="ECO:0000313" key="2">
    <source>
        <dbReference type="Proteomes" id="UP000827872"/>
    </source>
</evidence>
<protein>
    <submittedName>
        <fullName evidence="1">Uncharacterized protein</fullName>
    </submittedName>
</protein>